<accession>A0A392N431</accession>
<proteinExistence type="predicted"/>
<keyword evidence="1" id="KW-0695">RNA-directed DNA polymerase</keyword>
<organism evidence="1 2">
    <name type="scientific">Trifolium medium</name>
    <dbReference type="NCBI Taxonomy" id="97028"/>
    <lineage>
        <taxon>Eukaryota</taxon>
        <taxon>Viridiplantae</taxon>
        <taxon>Streptophyta</taxon>
        <taxon>Embryophyta</taxon>
        <taxon>Tracheophyta</taxon>
        <taxon>Spermatophyta</taxon>
        <taxon>Magnoliopsida</taxon>
        <taxon>eudicotyledons</taxon>
        <taxon>Gunneridae</taxon>
        <taxon>Pentapetalae</taxon>
        <taxon>rosids</taxon>
        <taxon>fabids</taxon>
        <taxon>Fabales</taxon>
        <taxon>Fabaceae</taxon>
        <taxon>Papilionoideae</taxon>
        <taxon>50 kb inversion clade</taxon>
        <taxon>NPAAA clade</taxon>
        <taxon>Hologalegina</taxon>
        <taxon>IRL clade</taxon>
        <taxon>Trifolieae</taxon>
        <taxon>Trifolium</taxon>
    </lineage>
</organism>
<dbReference type="PANTHER" id="PTHR47723">
    <property type="entry name" value="OS05G0353850 PROTEIN"/>
    <property type="match status" value="1"/>
</dbReference>
<comment type="caution">
    <text evidence="1">The sequence shown here is derived from an EMBL/GenBank/DDBJ whole genome shotgun (WGS) entry which is preliminary data.</text>
</comment>
<dbReference type="Proteomes" id="UP000265520">
    <property type="component" value="Unassembled WGS sequence"/>
</dbReference>
<dbReference type="AlphaFoldDB" id="A0A392N431"/>
<evidence type="ECO:0000313" key="2">
    <source>
        <dbReference type="Proteomes" id="UP000265520"/>
    </source>
</evidence>
<dbReference type="InterPro" id="IPR053151">
    <property type="entry name" value="RNase_H-like"/>
</dbReference>
<dbReference type="GO" id="GO:0003964">
    <property type="term" value="F:RNA-directed DNA polymerase activity"/>
    <property type="evidence" value="ECO:0007669"/>
    <property type="project" value="UniProtKB-KW"/>
</dbReference>
<gene>
    <name evidence="1" type="ORF">A2U01_0015291</name>
</gene>
<evidence type="ECO:0000313" key="1">
    <source>
        <dbReference type="EMBL" id="MCH94333.1"/>
    </source>
</evidence>
<dbReference type="PANTHER" id="PTHR47723:SF23">
    <property type="entry name" value="REVERSE TRANSCRIPTASE-LIKE PROTEIN"/>
    <property type="match status" value="1"/>
</dbReference>
<sequence>MLYGYTASSDVENRILHHFHISPKLRNTPKITLVLWKAPFIRWIKVNTDGSVTNTPISASCGGIFRNHLADFMGCFAKNLDNVTVLHAEIMLGLNVARSHIYRKGTRCADTLANHGRLVEDST</sequence>
<name>A0A392N431_9FABA</name>
<keyword evidence="2" id="KW-1185">Reference proteome</keyword>
<dbReference type="EMBL" id="LXQA010027064">
    <property type="protein sequence ID" value="MCH94333.1"/>
    <property type="molecule type" value="Genomic_DNA"/>
</dbReference>
<protein>
    <submittedName>
        <fullName evidence="1">RNA-directed DNA polymerase (Reverse transcriptase)</fullName>
    </submittedName>
</protein>
<keyword evidence="1" id="KW-0808">Transferase</keyword>
<dbReference type="InterPro" id="IPR044730">
    <property type="entry name" value="RNase_H-like_dom_plant"/>
</dbReference>
<keyword evidence="1" id="KW-0548">Nucleotidyltransferase</keyword>
<reference evidence="1 2" key="1">
    <citation type="journal article" date="2018" name="Front. Plant Sci.">
        <title>Red Clover (Trifolium pratense) and Zigzag Clover (T. medium) - A Picture of Genomic Similarities and Differences.</title>
        <authorList>
            <person name="Dluhosova J."/>
            <person name="Istvanek J."/>
            <person name="Nedelnik J."/>
            <person name="Repkova J."/>
        </authorList>
    </citation>
    <scope>NUCLEOTIDE SEQUENCE [LARGE SCALE GENOMIC DNA]</scope>
    <source>
        <strain evidence="2">cv. 10/8</strain>
        <tissue evidence="1">Leaf</tissue>
    </source>
</reference>
<dbReference type="CDD" id="cd06222">
    <property type="entry name" value="RNase_H_like"/>
    <property type="match status" value="1"/>
</dbReference>